<dbReference type="RefSeq" id="WP_378546085.1">
    <property type="nucleotide sequence ID" value="NZ_JBHSBA010000003.1"/>
</dbReference>
<name>A0ABV8L175_9NOCA</name>
<dbReference type="EMBL" id="JBHSBA010000003">
    <property type="protein sequence ID" value="MFC4124280.1"/>
    <property type="molecule type" value="Genomic_DNA"/>
</dbReference>
<comment type="caution">
    <text evidence="2">The sequence shown here is derived from an EMBL/GenBank/DDBJ whole genome shotgun (WGS) entry which is preliminary data.</text>
</comment>
<gene>
    <name evidence="2" type="ORF">ACFOW8_05005</name>
</gene>
<evidence type="ECO:0000256" key="1">
    <source>
        <dbReference type="SAM" id="MobiDB-lite"/>
    </source>
</evidence>
<proteinExistence type="predicted"/>
<evidence type="ECO:0000313" key="3">
    <source>
        <dbReference type="Proteomes" id="UP001595767"/>
    </source>
</evidence>
<evidence type="ECO:0008006" key="4">
    <source>
        <dbReference type="Google" id="ProtNLM"/>
    </source>
</evidence>
<protein>
    <recommendedName>
        <fullName evidence="4">Helix-turn-helix domain-containing protein</fullName>
    </recommendedName>
</protein>
<feature type="region of interest" description="Disordered" evidence="1">
    <location>
        <begin position="141"/>
        <end position="163"/>
    </location>
</feature>
<dbReference type="Proteomes" id="UP001595767">
    <property type="component" value="Unassembled WGS sequence"/>
</dbReference>
<organism evidence="2 3">
    <name type="scientific">Nocardia rhizosphaerae</name>
    <dbReference type="NCBI Taxonomy" id="1691571"/>
    <lineage>
        <taxon>Bacteria</taxon>
        <taxon>Bacillati</taxon>
        <taxon>Actinomycetota</taxon>
        <taxon>Actinomycetes</taxon>
        <taxon>Mycobacteriales</taxon>
        <taxon>Nocardiaceae</taxon>
        <taxon>Nocardia</taxon>
    </lineage>
</organism>
<evidence type="ECO:0000313" key="2">
    <source>
        <dbReference type="EMBL" id="MFC4124280.1"/>
    </source>
</evidence>
<keyword evidence="3" id="KW-1185">Reference proteome</keyword>
<sequence>MGMNVREGQKQLTQEEVDDQPLMLGVPALAALLGLTKQRVYLLLSEGRVGLRTYRINSTRRFSTIEVLRSVGDYDTTELEERLMAKPMYSAAELSRMFGLSYNLVRPMLEEAGIKAIPIGAHPRYSTAAIVKWLGVEPDRRPHTPASTSSEEPGISSCVKTKGGKPIHAGKPYRYAGRVYDGADIIAIAQLLGVA</sequence>
<accession>A0ABV8L175</accession>
<reference evidence="3" key="1">
    <citation type="journal article" date="2019" name="Int. J. Syst. Evol. Microbiol.">
        <title>The Global Catalogue of Microorganisms (GCM) 10K type strain sequencing project: providing services to taxonomists for standard genome sequencing and annotation.</title>
        <authorList>
            <consortium name="The Broad Institute Genomics Platform"/>
            <consortium name="The Broad Institute Genome Sequencing Center for Infectious Disease"/>
            <person name="Wu L."/>
            <person name="Ma J."/>
        </authorList>
    </citation>
    <scope>NUCLEOTIDE SEQUENCE [LARGE SCALE GENOMIC DNA]</scope>
    <source>
        <strain evidence="3">CGMCC 4.7204</strain>
    </source>
</reference>